<evidence type="ECO:0000256" key="1">
    <source>
        <dbReference type="ARBA" id="ARBA00001946"/>
    </source>
</evidence>
<dbReference type="GO" id="GO:0005524">
    <property type="term" value="F:ATP binding"/>
    <property type="evidence" value="ECO:0007669"/>
    <property type="project" value="UniProtKB-UniRule"/>
</dbReference>
<evidence type="ECO:0000313" key="14">
    <source>
        <dbReference type="EMBL" id="CAI8018278.1"/>
    </source>
</evidence>
<feature type="domain" description="MoaB/Mog" evidence="13">
    <location>
        <begin position="242"/>
        <end position="383"/>
    </location>
</feature>
<proteinExistence type="inferred from homology"/>
<name>A0AA35WEB8_GEOBA</name>
<keyword evidence="6 11" id="KW-0808">Transferase</keyword>
<dbReference type="InterPro" id="IPR005111">
    <property type="entry name" value="MoeA_C_domain_IV"/>
</dbReference>
<dbReference type="FunFam" id="2.170.190.11:FF:000001">
    <property type="entry name" value="Molybdopterin molybdenumtransferase"/>
    <property type="match status" value="1"/>
</dbReference>
<comment type="caution">
    <text evidence="14">The sequence shown here is derived from an EMBL/GenBank/DDBJ whole genome shotgun (WGS) entry which is preliminary data.</text>
</comment>
<evidence type="ECO:0000313" key="15">
    <source>
        <dbReference type="Proteomes" id="UP001174909"/>
    </source>
</evidence>
<dbReference type="EMBL" id="CASHTH010001687">
    <property type="protein sequence ID" value="CAI8018278.1"/>
    <property type="molecule type" value="Genomic_DNA"/>
</dbReference>
<dbReference type="Pfam" id="PF03453">
    <property type="entry name" value="MoeA_N"/>
    <property type="match status" value="1"/>
</dbReference>
<feature type="compositionally biased region" description="Basic and acidic residues" evidence="12">
    <location>
        <begin position="1"/>
        <end position="41"/>
    </location>
</feature>
<dbReference type="GO" id="GO:0046872">
    <property type="term" value="F:metal ion binding"/>
    <property type="evidence" value="ECO:0007669"/>
    <property type="project" value="UniProtKB-UniRule"/>
</dbReference>
<keyword evidence="15" id="KW-1185">Reference proteome</keyword>
<dbReference type="GO" id="GO:0061598">
    <property type="term" value="F:molybdopterin adenylyltransferase activity"/>
    <property type="evidence" value="ECO:0007669"/>
    <property type="project" value="UniProtKB-UniRule"/>
</dbReference>
<dbReference type="GO" id="GO:0006777">
    <property type="term" value="P:Mo-molybdopterin cofactor biosynthetic process"/>
    <property type="evidence" value="ECO:0007669"/>
    <property type="project" value="UniProtKB-UniRule"/>
</dbReference>
<dbReference type="SMART" id="SM00852">
    <property type="entry name" value="MoCF_biosynth"/>
    <property type="match status" value="1"/>
</dbReference>
<feature type="region of interest" description="Disordered" evidence="12">
    <location>
        <begin position="613"/>
        <end position="646"/>
    </location>
</feature>
<accession>A0AA35WEB8</accession>
<sequence length="646" mass="69319">MTTHAHSREPHAHDAHGDGDHESIHDHGQDAHGGHDHDHGHDGHHRGRHDGHGHEDMLEVEQALERIIAHFSPRDAVELPVLECLGLALAEDVTSPLNLPPLANSAMDGYAVLHADIAAANDTAPTLSVISAVAAGQVSDQTVTRGNAIRIMTGAPVPAGADTVVPFEETDELERRRTGTPLDEIAIRKALPLGSNVRPAGEDVQAGELVLPAGTVVRPAEAGVLASLGLATAWVIRRPVVAVLSTGDELTTVGEDLEPGHIYDSNSSSVAAAVRAAGGVAKIIGIARDNLDDLHRCIDAASDSDLLVTSAGVSKGDYDMVKDVLEQRGDMNFWSVRMRPAKPLAFGLINREGREPLPLLGLPGNPVSALLAFEMFGRAAVRRMLGRDLLARPTVEGVLTGPIFNSDGRRVYARVEVERRDGTWFATPTGPQGSNILTSLSKANGLAICPSDLTRKNAGQAVKIIMLDWNEELLLARLNTTCPSFGKTSAEIAHPSDLVKEIRTHCAGDTEFIQSSMPLQEIVFRTLLLQGGEPMPLSELHTELTEKWSTPIRPITLTVNGLARVLDSDVFYGFAAIALEEPEPEEVLDSARMLTAAGTAEDEQLARILEVLAADDDDEDEDLLGEDDLDDDDEEPPEEDEEEEAE</sequence>
<comment type="function">
    <text evidence="11">Catalyzes two steps in the biosynthesis of the molybdenum cofactor. In the first step, molybdopterin is adenylated. Subsequently, molybdate is inserted into adenylated molybdopterin and AMP is released.</text>
</comment>
<dbReference type="AlphaFoldDB" id="A0AA35WEB8"/>
<dbReference type="PANTHER" id="PTHR10192">
    <property type="entry name" value="MOLYBDOPTERIN BIOSYNTHESIS PROTEIN"/>
    <property type="match status" value="1"/>
</dbReference>
<dbReference type="PANTHER" id="PTHR10192:SF5">
    <property type="entry name" value="GEPHYRIN"/>
    <property type="match status" value="1"/>
</dbReference>
<evidence type="ECO:0000256" key="10">
    <source>
        <dbReference type="ARBA" id="ARBA00047317"/>
    </source>
</evidence>
<evidence type="ECO:0000256" key="5">
    <source>
        <dbReference type="ARBA" id="ARBA00022505"/>
    </source>
</evidence>
<comment type="similarity">
    <text evidence="3">In the N-terminal section; belongs to the MoaB/Mog family.</text>
</comment>
<comment type="catalytic activity">
    <reaction evidence="10">
        <text>adenylyl-molybdopterin + molybdate = Mo-molybdopterin + AMP + H(+)</text>
        <dbReference type="Rhea" id="RHEA:35047"/>
        <dbReference type="ChEBI" id="CHEBI:15378"/>
        <dbReference type="ChEBI" id="CHEBI:36264"/>
        <dbReference type="ChEBI" id="CHEBI:62727"/>
        <dbReference type="ChEBI" id="CHEBI:71302"/>
        <dbReference type="ChEBI" id="CHEBI:456215"/>
        <dbReference type="EC" id="2.10.1.1"/>
    </reaction>
</comment>
<dbReference type="GO" id="GO:0061599">
    <property type="term" value="F:molybdopterin molybdotransferase activity"/>
    <property type="evidence" value="ECO:0007669"/>
    <property type="project" value="UniProtKB-UniRule"/>
</dbReference>
<gene>
    <name evidence="14" type="ORF">GBAR_LOCUS11069</name>
</gene>
<reference evidence="14" key="1">
    <citation type="submission" date="2023-03" db="EMBL/GenBank/DDBJ databases">
        <authorList>
            <person name="Steffen K."/>
            <person name="Cardenas P."/>
        </authorList>
    </citation>
    <scope>NUCLEOTIDE SEQUENCE</scope>
</reference>
<dbReference type="FunFam" id="3.40.980.10:FF:000004">
    <property type="entry name" value="Molybdopterin molybdenumtransferase"/>
    <property type="match status" value="1"/>
</dbReference>
<dbReference type="Gene3D" id="2.170.190.11">
    <property type="entry name" value="Molybdopterin biosynthesis moea protein, domain 3"/>
    <property type="match status" value="1"/>
</dbReference>
<evidence type="ECO:0000256" key="6">
    <source>
        <dbReference type="ARBA" id="ARBA00022679"/>
    </source>
</evidence>
<dbReference type="SUPFAM" id="SSF53218">
    <property type="entry name" value="Molybdenum cofactor biosynthesis proteins"/>
    <property type="match status" value="1"/>
</dbReference>
<organism evidence="14 15">
    <name type="scientific">Geodia barretti</name>
    <name type="common">Barrett's horny sponge</name>
    <dbReference type="NCBI Taxonomy" id="519541"/>
    <lineage>
        <taxon>Eukaryota</taxon>
        <taxon>Metazoa</taxon>
        <taxon>Porifera</taxon>
        <taxon>Demospongiae</taxon>
        <taxon>Heteroscleromorpha</taxon>
        <taxon>Tetractinellida</taxon>
        <taxon>Astrophorina</taxon>
        <taxon>Geodiidae</taxon>
        <taxon>Geodia</taxon>
    </lineage>
</organism>
<evidence type="ECO:0000256" key="7">
    <source>
        <dbReference type="ARBA" id="ARBA00022723"/>
    </source>
</evidence>
<comment type="similarity">
    <text evidence="4">In the C-terminal section; belongs to the MoeA family.</text>
</comment>
<dbReference type="Pfam" id="PF00994">
    <property type="entry name" value="MoCF_biosynth"/>
    <property type="match status" value="1"/>
</dbReference>
<dbReference type="Proteomes" id="UP001174909">
    <property type="component" value="Unassembled WGS sequence"/>
</dbReference>
<keyword evidence="7 11" id="KW-0479">Metal-binding</keyword>
<comment type="cofactor">
    <cofactor evidence="1 11">
        <name>Mg(2+)</name>
        <dbReference type="ChEBI" id="CHEBI:18420"/>
    </cofactor>
</comment>
<dbReference type="InterPro" id="IPR036135">
    <property type="entry name" value="MoeA_linker/N_sf"/>
</dbReference>
<dbReference type="Gene3D" id="3.40.980.10">
    <property type="entry name" value="MoaB/Mog-like domain"/>
    <property type="match status" value="1"/>
</dbReference>
<dbReference type="Gene3D" id="3.90.105.10">
    <property type="entry name" value="Molybdopterin biosynthesis moea protein, domain 2"/>
    <property type="match status" value="1"/>
</dbReference>
<evidence type="ECO:0000256" key="8">
    <source>
        <dbReference type="ARBA" id="ARBA00022842"/>
    </source>
</evidence>
<feature type="region of interest" description="Disordered" evidence="12">
    <location>
        <begin position="1"/>
        <end position="53"/>
    </location>
</feature>
<comment type="catalytic activity">
    <reaction evidence="11">
        <text>molybdopterin + ATP + H(+) = adenylyl-molybdopterin + diphosphate</text>
        <dbReference type="Rhea" id="RHEA:31331"/>
        <dbReference type="ChEBI" id="CHEBI:15378"/>
        <dbReference type="ChEBI" id="CHEBI:30616"/>
        <dbReference type="ChEBI" id="CHEBI:33019"/>
        <dbReference type="ChEBI" id="CHEBI:58698"/>
        <dbReference type="ChEBI" id="CHEBI:62727"/>
    </reaction>
</comment>
<dbReference type="Pfam" id="PF03454">
    <property type="entry name" value="MoeA_C"/>
    <property type="match status" value="1"/>
</dbReference>
<dbReference type="InterPro" id="IPR005110">
    <property type="entry name" value="MoeA_linker/N"/>
</dbReference>
<evidence type="ECO:0000256" key="3">
    <source>
        <dbReference type="ARBA" id="ARBA00007589"/>
    </source>
</evidence>
<keyword evidence="9 11" id="KW-0501">Molybdenum cofactor biosynthesis</keyword>
<dbReference type="Gene3D" id="2.40.340.10">
    <property type="entry name" value="MoeA, C-terminal, domain IV"/>
    <property type="match status" value="1"/>
</dbReference>
<dbReference type="NCBIfam" id="NF045515">
    <property type="entry name" value="Glp_gephyrin"/>
    <property type="match status" value="1"/>
</dbReference>
<evidence type="ECO:0000256" key="9">
    <source>
        <dbReference type="ARBA" id="ARBA00023150"/>
    </source>
</evidence>
<dbReference type="InterPro" id="IPR036688">
    <property type="entry name" value="MoeA_C_domain_IV_sf"/>
</dbReference>
<dbReference type="CDD" id="cd00887">
    <property type="entry name" value="MoeA"/>
    <property type="match status" value="1"/>
</dbReference>
<dbReference type="InterPro" id="IPR038987">
    <property type="entry name" value="MoeA-like"/>
</dbReference>
<dbReference type="GO" id="GO:0005829">
    <property type="term" value="C:cytosol"/>
    <property type="evidence" value="ECO:0007669"/>
    <property type="project" value="TreeGrafter"/>
</dbReference>
<keyword evidence="5 11" id="KW-0500">Molybdenum</keyword>
<dbReference type="InterPro" id="IPR036425">
    <property type="entry name" value="MoaB/Mog-like_dom_sf"/>
</dbReference>
<evidence type="ECO:0000256" key="4">
    <source>
        <dbReference type="ARBA" id="ARBA00008339"/>
    </source>
</evidence>
<comment type="pathway">
    <text evidence="2 11">Cofactor biosynthesis; molybdopterin biosynthesis.</text>
</comment>
<keyword evidence="8 11" id="KW-0460">Magnesium</keyword>
<dbReference type="InterPro" id="IPR001453">
    <property type="entry name" value="MoaB/Mog_dom"/>
</dbReference>
<dbReference type="SUPFAM" id="SSF63882">
    <property type="entry name" value="MoeA N-terminal region -like"/>
    <property type="match status" value="1"/>
</dbReference>
<evidence type="ECO:0000256" key="12">
    <source>
        <dbReference type="SAM" id="MobiDB-lite"/>
    </source>
</evidence>
<evidence type="ECO:0000256" key="2">
    <source>
        <dbReference type="ARBA" id="ARBA00005046"/>
    </source>
</evidence>
<evidence type="ECO:0000259" key="13">
    <source>
        <dbReference type="SMART" id="SM00852"/>
    </source>
</evidence>
<dbReference type="SUPFAM" id="SSF63867">
    <property type="entry name" value="MoeA C-terminal domain-like"/>
    <property type="match status" value="1"/>
</dbReference>
<protein>
    <submittedName>
        <fullName evidence="14">Molybdopterin molybdenumtransferase</fullName>
    </submittedName>
</protein>
<evidence type="ECO:0000256" key="11">
    <source>
        <dbReference type="RuleBase" id="RU365090"/>
    </source>
</evidence>
<comment type="similarity">
    <text evidence="11">Belongs to the MoeA family.</text>
</comment>